<evidence type="ECO:0000259" key="5">
    <source>
        <dbReference type="Pfam" id="PF02872"/>
    </source>
</evidence>
<dbReference type="EMBL" id="FNUV01000003">
    <property type="protein sequence ID" value="SEF69995.1"/>
    <property type="molecule type" value="Genomic_DNA"/>
</dbReference>
<reference evidence="6 7" key="1">
    <citation type="submission" date="2016-10" db="EMBL/GenBank/DDBJ databases">
        <authorList>
            <person name="de Groot N.N."/>
        </authorList>
    </citation>
    <scope>NUCLEOTIDE SEQUENCE [LARGE SCALE GENOMIC DNA]</scope>
    <source>
        <strain evidence="6 7">AR32</strain>
    </source>
</reference>
<evidence type="ECO:0000313" key="6">
    <source>
        <dbReference type="EMBL" id="SEF69995.1"/>
    </source>
</evidence>
<dbReference type="PROSITE" id="PS00785">
    <property type="entry name" value="5_NUCLEOTIDASE_1"/>
    <property type="match status" value="1"/>
</dbReference>
<dbReference type="GO" id="GO:0016788">
    <property type="term" value="F:hydrolase activity, acting on ester bonds"/>
    <property type="evidence" value="ECO:0007669"/>
    <property type="project" value="InterPro"/>
</dbReference>
<dbReference type="GO" id="GO:0046872">
    <property type="term" value="F:metal ion binding"/>
    <property type="evidence" value="ECO:0007669"/>
    <property type="project" value="InterPro"/>
</dbReference>
<evidence type="ECO:0000256" key="2">
    <source>
        <dbReference type="ARBA" id="ARBA00022729"/>
    </source>
</evidence>
<evidence type="ECO:0000259" key="4">
    <source>
        <dbReference type="Pfam" id="PF00149"/>
    </source>
</evidence>
<accession>A0A1H5U4H1</accession>
<dbReference type="SUPFAM" id="SSF56300">
    <property type="entry name" value="Metallo-dependent phosphatases"/>
    <property type="match status" value="1"/>
</dbReference>
<dbReference type="InterPro" id="IPR008334">
    <property type="entry name" value="5'-Nucleotdase_C"/>
</dbReference>
<comment type="similarity">
    <text evidence="1 3">Belongs to the 5'-nucleotidase family.</text>
</comment>
<dbReference type="Proteomes" id="UP000236735">
    <property type="component" value="Unassembled WGS sequence"/>
</dbReference>
<dbReference type="Pfam" id="PF02872">
    <property type="entry name" value="5_nucleotid_C"/>
    <property type="match status" value="1"/>
</dbReference>
<dbReference type="Gene3D" id="3.90.780.10">
    <property type="entry name" value="5'-Nucleotidase, C-terminal domain"/>
    <property type="match status" value="1"/>
</dbReference>
<dbReference type="Gene3D" id="3.60.21.10">
    <property type="match status" value="1"/>
</dbReference>
<keyword evidence="3" id="KW-0378">Hydrolase</keyword>
<dbReference type="InterPro" id="IPR006179">
    <property type="entry name" value="5_nucleotidase/apyrase"/>
</dbReference>
<evidence type="ECO:0000313" key="7">
    <source>
        <dbReference type="Proteomes" id="UP000236735"/>
    </source>
</evidence>
<proteinExistence type="inferred from homology"/>
<feature type="domain" description="5'-Nucleotidase C-terminal" evidence="5">
    <location>
        <begin position="365"/>
        <end position="538"/>
    </location>
</feature>
<dbReference type="Pfam" id="PF00149">
    <property type="entry name" value="Metallophos"/>
    <property type="match status" value="1"/>
</dbReference>
<protein>
    <submittedName>
        <fullName evidence="6">2',3'-cyclic-nucleotide 2'-phosphodiesterase / 3'-nucleotidase</fullName>
    </submittedName>
</protein>
<dbReference type="PRINTS" id="PR01607">
    <property type="entry name" value="APYRASEFAMLY"/>
</dbReference>
<dbReference type="SUPFAM" id="SSF55816">
    <property type="entry name" value="5'-nucleotidase (syn. UDP-sugar hydrolase), C-terminal domain"/>
    <property type="match status" value="1"/>
</dbReference>
<dbReference type="GO" id="GO:0009166">
    <property type="term" value="P:nucleotide catabolic process"/>
    <property type="evidence" value="ECO:0007669"/>
    <property type="project" value="InterPro"/>
</dbReference>
<feature type="domain" description="Calcineurin-like phosphoesterase" evidence="4">
    <location>
        <begin position="47"/>
        <end position="284"/>
    </location>
</feature>
<dbReference type="InterPro" id="IPR036907">
    <property type="entry name" value="5'-Nucleotdase_C_sf"/>
</dbReference>
<keyword evidence="2" id="KW-0732">Signal</keyword>
<dbReference type="GO" id="GO:0000166">
    <property type="term" value="F:nucleotide binding"/>
    <property type="evidence" value="ECO:0007669"/>
    <property type="project" value="UniProtKB-KW"/>
</dbReference>
<dbReference type="InterPro" id="IPR004843">
    <property type="entry name" value="Calcineurin-like_PHP"/>
</dbReference>
<dbReference type="PANTHER" id="PTHR11575:SF6">
    <property type="entry name" value="2',3'-CYCLIC-NUCLEOTIDE 2'-PHOSPHODIESTERASE_3'-NUCLEOTIDASE"/>
    <property type="match status" value="1"/>
</dbReference>
<gene>
    <name evidence="6" type="ORF">SAMN05216354_1240</name>
</gene>
<name>A0A1H5U4H1_XYLRU</name>
<evidence type="ECO:0000256" key="3">
    <source>
        <dbReference type="RuleBase" id="RU362119"/>
    </source>
</evidence>
<organism evidence="6 7">
    <name type="scientific">Xylanibacter ruminicola</name>
    <name type="common">Prevotella ruminicola</name>
    <dbReference type="NCBI Taxonomy" id="839"/>
    <lineage>
        <taxon>Bacteria</taxon>
        <taxon>Pseudomonadati</taxon>
        <taxon>Bacteroidota</taxon>
        <taxon>Bacteroidia</taxon>
        <taxon>Bacteroidales</taxon>
        <taxon>Prevotellaceae</taxon>
        <taxon>Xylanibacter</taxon>
    </lineage>
</organism>
<dbReference type="PANTHER" id="PTHR11575">
    <property type="entry name" value="5'-NUCLEOTIDASE-RELATED"/>
    <property type="match status" value="1"/>
</dbReference>
<dbReference type="InterPro" id="IPR029052">
    <property type="entry name" value="Metallo-depent_PP-like"/>
</dbReference>
<dbReference type="GO" id="GO:0030288">
    <property type="term" value="C:outer membrane-bounded periplasmic space"/>
    <property type="evidence" value="ECO:0007669"/>
    <property type="project" value="TreeGrafter"/>
</dbReference>
<dbReference type="InterPro" id="IPR006146">
    <property type="entry name" value="5'-Nucleotdase_CS"/>
</dbReference>
<keyword evidence="3" id="KW-0547">Nucleotide-binding</keyword>
<sequence length="607" mass="69893">MLITVFFRNFAPHNNIIGIMRQYIFIFFAMLATTLPASAKGTKTVKMKVIETSDVHGHFFPWDFMEGRPIKGTLTRANTYIKKQRELYGKDNLLLIDNGDILQGQPCVYWTNYVMPEDENLAARVVNYMQYDAETVGNHDVEPGHKVYDKWIREVRCPLLGANIVKEDRKNAEAKPENIYTGLQPYSVHYVDGAKIVVIGMLTPAIPNWLNKSIWKGIEFEEMVSCARKWVKYVKENEQPDLIFGLFHSGFNGGIKTDEYEEDATESVAREVPGFDIIFFGHDHLVHNKWVTNTEGRQVLCIDPSCYVKNVAEAEITLQFKKGKLVSKDIKGTIVNVEDEAIDDQMLQHFQPAIDQVKTYVNRKIGRFEHPIYTRESFFGNSAFTDLIHNLQLKISGADISFNAPLAFNTVINAGDVTQADMFKLYRFENLMFVLRMTGEEIRKHLEFSYGIWANTMTSPDDHALLLNDESTDDQQRFGFKYYTFNFDSAAGIDYEVDLTKPSGQKVRILRMSNGEPFDEHKWYKVVMNSYRANGGGELLTRGAGIPQDSLENRVIWHTDLDQRHYLTEEIKKQGSIDPQPNHNWRFVPEEWAKPALERDRIQLFGK</sequence>
<evidence type="ECO:0000256" key="1">
    <source>
        <dbReference type="ARBA" id="ARBA00006654"/>
    </source>
</evidence>
<dbReference type="AlphaFoldDB" id="A0A1H5U4H1"/>